<gene>
    <name evidence="7" type="ORF">E1B00_03515</name>
</gene>
<dbReference type="OrthoDB" id="9765111at2"/>
<keyword evidence="6" id="KW-0472">Membrane</keyword>
<evidence type="ECO:0000256" key="1">
    <source>
        <dbReference type="ARBA" id="ARBA00003416"/>
    </source>
</evidence>
<name>A0A5C4RVB3_9GAMM</name>
<comment type="similarity">
    <text evidence="2">Belongs to the RmuC family.</text>
</comment>
<comment type="function">
    <text evidence="1">Involved in DNA recombination.</text>
</comment>
<dbReference type="EMBL" id="SMDR01000001">
    <property type="protein sequence ID" value="TNJ34862.1"/>
    <property type="molecule type" value="Genomic_DNA"/>
</dbReference>
<protein>
    <submittedName>
        <fullName evidence="7">DNA recombination protein RmuC</fullName>
    </submittedName>
</protein>
<evidence type="ECO:0000256" key="6">
    <source>
        <dbReference type="SAM" id="Phobius"/>
    </source>
</evidence>
<dbReference type="PANTHER" id="PTHR30563:SF0">
    <property type="entry name" value="DNA RECOMBINATION PROTEIN RMUC"/>
    <property type="match status" value="1"/>
</dbReference>
<keyword evidence="4" id="KW-0233">DNA recombination</keyword>
<feature type="coiled-coil region" evidence="5">
    <location>
        <begin position="52"/>
        <end position="132"/>
    </location>
</feature>
<dbReference type="GO" id="GO:0006310">
    <property type="term" value="P:DNA recombination"/>
    <property type="evidence" value="ECO:0007669"/>
    <property type="project" value="UniProtKB-KW"/>
</dbReference>
<evidence type="ECO:0000256" key="5">
    <source>
        <dbReference type="SAM" id="Coils"/>
    </source>
</evidence>
<evidence type="ECO:0000313" key="8">
    <source>
        <dbReference type="Proteomes" id="UP000305760"/>
    </source>
</evidence>
<feature type="transmembrane region" description="Helical" evidence="6">
    <location>
        <begin position="12"/>
        <end position="33"/>
    </location>
</feature>
<dbReference type="AlphaFoldDB" id="A0A5C4RVB3"/>
<accession>A0A5C4RVB3</accession>
<evidence type="ECO:0000256" key="2">
    <source>
        <dbReference type="ARBA" id="ARBA00009840"/>
    </source>
</evidence>
<keyword evidence="6" id="KW-0812">Transmembrane</keyword>
<comment type="caution">
    <text evidence="7">The sequence shown here is derived from an EMBL/GenBank/DDBJ whole genome shotgun (WGS) entry which is preliminary data.</text>
</comment>
<keyword evidence="3 5" id="KW-0175">Coiled coil</keyword>
<keyword evidence="8" id="KW-1185">Reference proteome</keyword>
<evidence type="ECO:0000256" key="4">
    <source>
        <dbReference type="ARBA" id="ARBA00023172"/>
    </source>
</evidence>
<reference evidence="7 8" key="1">
    <citation type="submission" date="2019-03" db="EMBL/GenBank/DDBJ databases">
        <title>Arenimonas daejeonensis sp. nov., isolated from compost.</title>
        <authorList>
            <person name="Jeon C.O."/>
        </authorList>
    </citation>
    <scope>NUCLEOTIDE SEQUENCE [LARGE SCALE GENOMIC DNA]</scope>
    <source>
        <strain evidence="7 8">R29</strain>
    </source>
</reference>
<proteinExistence type="inferred from homology"/>
<dbReference type="PANTHER" id="PTHR30563">
    <property type="entry name" value="DNA RECOMBINATION PROTEIN RMUC"/>
    <property type="match status" value="1"/>
</dbReference>
<dbReference type="InterPro" id="IPR003798">
    <property type="entry name" value="DNA_recombination_RmuC"/>
</dbReference>
<sequence>MPGIALTAAQSTFLLLGLLAGLIIAGAAALWIARRRLQDARSAGRAEREPELAGLARDLQALADQRDDLKSRLASVEAELRAAGQSRADAEARAASLAARLEEQKDAAEKRYQDLESAREQLKRDFQALATEILEDKSKRFGEQNATQIGQLLTPLKDQIDGFRKTVSDAYEKENNSRVALQTRIDDLVRLNQTLGQEAQSLSRALSSDNRSQGYWGELKLERLLETAALEKGRDYFTQESFRDGDGDRYRPDAVLRLPEDKSIIIDAKMVLLDYQRACEATDEAEREAAFGRHVVALRNHVKQLGEKDYSRLEGLSSPELVLMFVPVEAAFLEALRRDPQLYAYAFERKIILVGPSNLLASLKLVAQIWRTEHQNANAKAISDRASKLYDKFVLFAEDMGKVGEALDRAQKAQQDAVSKLSTGHGNLVRQAEMLRKLGVSPTKKLPAALQDLTDAGNDDGAE</sequence>
<evidence type="ECO:0000313" key="7">
    <source>
        <dbReference type="EMBL" id="TNJ34862.1"/>
    </source>
</evidence>
<organism evidence="7 8">
    <name type="scientific">Arenimonas terrae</name>
    <dbReference type="NCBI Taxonomy" id="2546226"/>
    <lineage>
        <taxon>Bacteria</taxon>
        <taxon>Pseudomonadati</taxon>
        <taxon>Pseudomonadota</taxon>
        <taxon>Gammaproteobacteria</taxon>
        <taxon>Lysobacterales</taxon>
        <taxon>Lysobacteraceae</taxon>
        <taxon>Arenimonas</taxon>
    </lineage>
</organism>
<dbReference type="Proteomes" id="UP000305760">
    <property type="component" value="Unassembled WGS sequence"/>
</dbReference>
<evidence type="ECO:0000256" key="3">
    <source>
        <dbReference type="ARBA" id="ARBA00023054"/>
    </source>
</evidence>
<keyword evidence="6" id="KW-1133">Transmembrane helix</keyword>
<dbReference type="Pfam" id="PF02646">
    <property type="entry name" value="RmuC"/>
    <property type="match status" value="1"/>
</dbReference>